<name>A0ABW2BD41_9RHOB</name>
<evidence type="ECO:0000313" key="8">
    <source>
        <dbReference type="EMBL" id="MFC6762852.1"/>
    </source>
</evidence>
<evidence type="ECO:0000256" key="4">
    <source>
        <dbReference type="ARBA" id="ARBA00022801"/>
    </source>
</evidence>
<dbReference type="EMBL" id="JBHSWG010000006">
    <property type="protein sequence ID" value="MFC6762852.1"/>
    <property type="molecule type" value="Genomic_DNA"/>
</dbReference>
<sequence>MNRRSLLVALPCIAVASSGWGQHQQLEAWKAWKAAHLTEVGRVIDDGNNHISHSEGQAYGLLLAQAFGDRDAFRRIEAWTQSKLATRPDGLMAWKWQGSEADLRNATDGDLLRAWALLRATRDSGWGEYEGKAAQICRGLIKTCLAPDPRVPNELLLKPASHTTATDQSVIVNPSYYMSRALIELGEAFGLVDLLRTAAHGEELLRDPAALRDWIDVTPSGIKTATDLSNAFGWDALRIPLYLLWSGRHHHPALTAASTRFASATLAEHIATVTAPSGKLIAQSDAAGFRAVADLAAGNPPAQPHPGQGYYADTLALLAQIAWREGI</sequence>
<keyword evidence="9" id="KW-1185">Reference proteome</keyword>
<organism evidence="8 9">
    <name type="scientific">Sulfitobacter porphyrae</name>
    <dbReference type="NCBI Taxonomy" id="1246864"/>
    <lineage>
        <taxon>Bacteria</taxon>
        <taxon>Pseudomonadati</taxon>
        <taxon>Pseudomonadota</taxon>
        <taxon>Alphaproteobacteria</taxon>
        <taxon>Rhodobacterales</taxon>
        <taxon>Roseobacteraceae</taxon>
        <taxon>Sulfitobacter</taxon>
    </lineage>
</organism>
<evidence type="ECO:0000256" key="1">
    <source>
        <dbReference type="ARBA" id="ARBA00000966"/>
    </source>
</evidence>
<dbReference type="InterPro" id="IPR012341">
    <property type="entry name" value="6hp_glycosidase-like_sf"/>
</dbReference>
<dbReference type="PRINTS" id="PR00735">
    <property type="entry name" value="GLHYDRLASE8"/>
</dbReference>
<keyword evidence="4 8" id="KW-0378">Hydrolase</keyword>
<keyword evidence="6" id="KW-0326">Glycosidase</keyword>
<evidence type="ECO:0000313" key="9">
    <source>
        <dbReference type="Proteomes" id="UP001596353"/>
    </source>
</evidence>
<keyword evidence="7" id="KW-0624">Polysaccharide degradation</keyword>
<evidence type="ECO:0000256" key="2">
    <source>
        <dbReference type="ARBA" id="ARBA00009209"/>
    </source>
</evidence>
<dbReference type="GO" id="GO:0016787">
    <property type="term" value="F:hydrolase activity"/>
    <property type="evidence" value="ECO:0007669"/>
    <property type="project" value="UniProtKB-KW"/>
</dbReference>
<reference evidence="9" key="1">
    <citation type="journal article" date="2019" name="Int. J. Syst. Evol. Microbiol.">
        <title>The Global Catalogue of Microorganisms (GCM) 10K type strain sequencing project: providing services to taxonomists for standard genome sequencing and annotation.</title>
        <authorList>
            <consortium name="The Broad Institute Genomics Platform"/>
            <consortium name="The Broad Institute Genome Sequencing Center for Infectious Disease"/>
            <person name="Wu L."/>
            <person name="Ma J."/>
        </authorList>
    </citation>
    <scope>NUCLEOTIDE SEQUENCE [LARGE SCALE GENOMIC DNA]</scope>
    <source>
        <strain evidence="9">CCUG 66188</strain>
    </source>
</reference>
<dbReference type="InterPro" id="IPR008928">
    <property type="entry name" value="6-hairpin_glycosidase_sf"/>
</dbReference>
<evidence type="ECO:0000256" key="5">
    <source>
        <dbReference type="ARBA" id="ARBA00023001"/>
    </source>
</evidence>
<evidence type="ECO:0000256" key="7">
    <source>
        <dbReference type="ARBA" id="ARBA00023326"/>
    </source>
</evidence>
<comment type="caution">
    <text evidence="8">The sequence shown here is derived from an EMBL/GenBank/DDBJ whole genome shotgun (WGS) entry which is preliminary data.</text>
</comment>
<keyword evidence="7" id="KW-0119">Carbohydrate metabolism</keyword>
<comment type="catalytic activity">
    <reaction evidence="1">
        <text>Endohydrolysis of (1-&gt;4)-beta-D-glucosidic linkages in cellulose, lichenin and cereal beta-D-glucans.</text>
        <dbReference type="EC" id="3.2.1.4"/>
    </reaction>
</comment>
<comment type="similarity">
    <text evidence="2">Belongs to the glycosyl hydrolase 8 (cellulase D) family.</text>
</comment>
<keyword evidence="5" id="KW-0136">Cellulose degradation</keyword>
<dbReference type="SUPFAM" id="SSF48208">
    <property type="entry name" value="Six-hairpin glycosidases"/>
    <property type="match status" value="1"/>
</dbReference>
<dbReference type="InterPro" id="IPR002037">
    <property type="entry name" value="Glyco_hydro_8"/>
</dbReference>
<accession>A0ABW2BD41</accession>
<evidence type="ECO:0000256" key="3">
    <source>
        <dbReference type="ARBA" id="ARBA00012601"/>
    </source>
</evidence>
<dbReference type="Pfam" id="PF01270">
    <property type="entry name" value="Glyco_hydro_8"/>
    <property type="match status" value="1"/>
</dbReference>
<proteinExistence type="inferred from homology"/>
<dbReference type="EC" id="3.2.1.4" evidence="3"/>
<dbReference type="Gene3D" id="1.50.10.10">
    <property type="match status" value="1"/>
</dbReference>
<gene>
    <name evidence="8" type="ORF">ACFQFQ_29910</name>
</gene>
<protein>
    <recommendedName>
        <fullName evidence="3">cellulase</fullName>
        <ecNumber evidence="3">3.2.1.4</ecNumber>
    </recommendedName>
</protein>
<dbReference type="Proteomes" id="UP001596353">
    <property type="component" value="Unassembled WGS sequence"/>
</dbReference>
<evidence type="ECO:0000256" key="6">
    <source>
        <dbReference type="ARBA" id="ARBA00023295"/>
    </source>
</evidence>